<sequence>MALGRAVPCHGHHRSGLPLKGSGLTLSVTNTLSAARRDPGPVPVTFPLRIDEEKDMVDPSPPGVPKDLSWDNFITGPGAFISAVICWDLPSKRDLRIHHYKICISLWGPEQLIKITEK</sequence>
<dbReference type="Proteomes" id="UP000796761">
    <property type="component" value="Unassembled WGS sequence"/>
</dbReference>
<organism evidence="1 2">
    <name type="scientific">Zosterops borbonicus</name>
    <dbReference type="NCBI Taxonomy" id="364589"/>
    <lineage>
        <taxon>Eukaryota</taxon>
        <taxon>Metazoa</taxon>
        <taxon>Chordata</taxon>
        <taxon>Craniata</taxon>
        <taxon>Vertebrata</taxon>
        <taxon>Euteleostomi</taxon>
        <taxon>Archelosauria</taxon>
        <taxon>Archosauria</taxon>
        <taxon>Dinosauria</taxon>
        <taxon>Saurischia</taxon>
        <taxon>Theropoda</taxon>
        <taxon>Coelurosauria</taxon>
        <taxon>Aves</taxon>
        <taxon>Neognathae</taxon>
        <taxon>Neoaves</taxon>
        <taxon>Telluraves</taxon>
        <taxon>Australaves</taxon>
        <taxon>Passeriformes</taxon>
        <taxon>Sylvioidea</taxon>
        <taxon>Zosteropidae</taxon>
        <taxon>Zosterops</taxon>
    </lineage>
</organism>
<protein>
    <submittedName>
        <fullName evidence="1">Uncharacterized protein</fullName>
    </submittedName>
</protein>
<name>A0A8K1LRF9_9PASS</name>
<gene>
    <name evidence="1" type="ORF">HGM15179_004067</name>
</gene>
<dbReference type="OrthoDB" id="10510570at2759"/>
<comment type="caution">
    <text evidence="1">The sequence shown here is derived from an EMBL/GenBank/DDBJ whole genome shotgun (WGS) entry which is preliminary data.</text>
</comment>
<dbReference type="EMBL" id="SWJQ01000083">
    <property type="protein sequence ID" value="TRZ23028.1"/>
    <property type="molecule type" value="Genomic_DNA"/>
</dbReference>
<dbReference type="AlphaFoldDB" id="A0A8K1LRF9"/>
<reference evidence="1" key="1">
    <citation type="submission" date="2019-04" db="EMBL/GenBank/DDBJ databases">
        <title>Genome assembly of Zosterops borbonicus 15179.</title>
        <authorList>
            <person name="Leroy T."/>
            <person name="Anselmetti Y."/>
            <person name="Tilak M.-K."/>
            <person name="Nabholz B."/>
        </authorList>
    </citation>
    <scope>NUCLEOTIDE SEQUENCE</scope>
    <source>
        <strain evidence="1">HGM_15179</strain>
        <tissue evidence="1">Muscle</tissue>
    </source>
</reference>
<evidence type="ECO:0000313" key="1">
    <source>
        <dbReference type="EMBL" id="TRZ23028.1"/>
    </source>
</evidence>
<keyword evidence="2" id="KW-1185">Reference proteome</keyword>
<proteinExistence type="predicted"/>
<accession>A0A8K1LRF9</accession>
<evidence type="ECO:0000313" key="2">
    <source>
        <dbReference type="Proteomes" id="UP000796761"/>
    </source>
</evidence>